<dbReference type="PANTHER" id="PTHR38342">
    <property type="entry name" value="SLR5037 PROTEIN"/>
    <property type="match status" value="1"/>
</dbReference>
<evidence type="ECO:0000259" key="1">
    <source>
        <dbReference type="Pfam" id="PF03625"/>
    </source>
</evidence>
<dbReference type="RefSeq" id="WP_036782484.1">
    <property type="nucleotide sequence ID" value="NZ_AVBG01000005.1"/>
</dbReference>
<keyword evidence="3" id="KW-1185">Reference proteome</keyword>
<dbReference type="Pfam" id="PF03625">
    <property type="entry name" value="DUF302"/>
    <property type="match status" value="1"/>
</dbReference>
<dbReference type="Gene3D" id="3.30.310.70">
    <property type="entry name" value="TT1751-like domain"/>
    <property type="match status" value="1"/>
</dbReference>
<protein>
    <recommendedName>
        <fullName evidence="1">DUF302 domain-containing protein</fullName>
    </recommendedName>
</protein>
<name>A0A0A2UXX2_9BACI</name>
<feature type="domain" description="DUF302" evidence="1">
    <location>
        <begin position="34"/>
        <end position="96"/>
    </location>
</feature>
<sequence>MFHYTVETSKTLDEAVEALQAELKEEKFGVLWDFNVKDTLQNKGFDFDTTYRILEVCNPGEAKSILEKNSLASYFLPCKVVVYEQEGQTKIGMPKPTALIGFLEDSELNDQAKDIEERMAACMDKVAQ</sequence>
<dbReference type="PIRSF" id="PIRSF021774">
    <property type="entry name" value="UCP021774"/>
    <property type="match status" value="1"/>
</dbReference>
<gene>
    <name evidence="2" type="ORF">N780_18515</name>
</gene>
<dbReference type="PANTHER" id="PTHR38342:SF1">
    <property type="entry name" value="SLR5037 PROTEIN"/>
    <property type="match status" value="1"/>
</dbReference>
<dbReference type="InterPro" id="IPR016796">
    <property type="entry name" value="UCP021774"/>
</dbReference>
<dbReference type="Proteomes" id="UP000030153">
    <property type="component" value="Unassembled WGS sequence"/>
</dbReference>
<dbReference type="CDD" id="cd14797">
    <property type="entry name" value="DUF302"/>
    <property type="match status" value="1"/>
</dbReference>
<dbReference type="eggNOG" id="COG3439">
    <property type="taxonomic scope" value="Bacteria"/>
</dbReference>
<accession>A0A0A2UXX2</accession>
<dbReference type="AlphaFoldDB" id="A0A0A2UXX2"/>
<evidence type="ECO:0000313" key="3">
    <source>
        <dbReference type="Proteomes" id="UP000030153"/>
    </source>
</evidence>
<evidence type="ECO:0000313" key="2">
    <source>
        <dbReference type="EMBL" id="KGP91628.1"/>
    </source>
</evidence>
<dbReference type="EMBL" id="AVBG01000005">
    <property type="protein sequence ID" value="KGP91628.1"/>
    <property type="molecule type" value="Genomic_DNA"/>
</dbReference>
<dbReference type="SUPFAM" id="SSF103247">
    <property type="entry name" value="TT1751-like"/>
    <property type="match status" value="1"/>
</dbReference>
<reference evidence="2 3" key="1">
    <citation type="submission" date="2013-08" db="EMBL/GenBank/DDBJ databases">
        <title>Genome of Pontibacillus chungwhensis.</title>
        <authorList>
            <person name="Wang Q."/>
            <person name="Wang G."/>
        </authorList>
    </citation>
    <scope>NUCLEOTIDE SEQUENCE [LARGE SCALE GENOMIC DNA]</scope>
    <source>
        <strain evidence="2 3">BH030062</strain>
    </source>
</reference>
<proteinExistence type="predicted"/>
<organism evidence="2 3">
    <name type="scientific">Pontibacillus chungwhensis BH030062</name>
    <dbReference type="NCBI Taxonomy" id="1385513"/>
    <lineage>
        <taxon>Bacteria</taxon>
        <taxon>Bacillati</taxon>
        <taxon>Bacillota</taxon>
        <taxon>Bacilli</taxon>
        <taxon>Bacillales</taxon>
        <taxon>Bacillaceae</taxon>
        <taxon>Pontibacillus</taxon>
    </lineage>
</organism>
<comment type="caution">
    <text evidence="2">The sequence shown here is derived from an EMBL/GenBank/DDBJ whole genome shotgun (WGS) entry which is preliminary data.</text>
</comment>
<dbReference type="OrthoDB" id="9791067at2"/>
<dbReference type="InterPro" id="IPR035923">
    <property type="entry name" value="TT1751-like_sf"/>
</dbReference>
<dbReference type="InterPro" id="IPR005180">
    <property type="entry name" value="DUF302"/>
</dbReference>
<dbReference type="STRING" id="1385513.N780_18515"/>